<sequence>MISSEMKEAQERLLVLDDEVDDTHAFEMFIQYCYLKSYIFDESVYLDSLYIHAKVYVLAERLGCTDLKNLALKRATEFCFKSLNDSARTSEMLRNLGQTITTVYNHTYDANAGKTPLTEKRVDGKSEETVKRDGFRMLLASFAAPHLLDLRKDEIFLEANNDCPSFAADLLLFSVAGAKMQVNEDGSLKYPAF</sequence>
<dbReference type="EMBL" id="JAVHJL010000013">
    <property type="protein sequence ID" value="KAK6495142.1"/>
    <property type="molecule type" value="Genomic_DNA"/>
</dbReference>
<accession>A0AAV9VSH0</accession>
<keyword evidence="2" id="KW-1185">Reference proteome</keyword>
<dbReference type="Gene3D" id="3.30.710.10">
    <property type="entry name" value="Potassium Channel Kv1.1, Chain A"/>
    <property type="match status" value="1"/>
</dbReference>
<dbReference type="InterPro" id="IPR011333">
    <property type="entry name" value="SKP1/BTB/POZ_sf"/>
</dbReference>
<organism evidence="1 2">
    <name type="scientific">Arthrobotrys musiformis</name>
    <dbReference type="NCBI Taxonomy" id="47236"/>
    <lineage>
        <taxon>Eukaryota</taxon>
        <taxon>Fungi</taxon>
        <taxon>Dikarya</taxon>
        <taxon>Ascomycota</taxon>
        <taxon>Pezizomycotina</taxon>
        <taxon>Orbiliomycetes</taxon>
        <taxon>Orbiliales</taxon>
        <taxon>Orbiliaceae</taxon>
        <taxon>Arthrobotrys</taxon>
    </lineage>
</organism>
<gene>
    <name evidence="1" type="ORF">TWF481_003170</name>
</gene>
<evidence type="ECO:0000313" key="1">
    <source>
        <dbReference type="EMBL" id="KAK6495142.1"/>
    </source>
</evidence>
<name>A0AAV9VSH0_9PEZI</name>
<evidence type="ECO:0000313" key="2">
    <source>
        <dbReference type="Proteomes" id="UP001370758"/>
    </source>
</evidence>
<comment type="caution">
    <text evidence="1">The sequence shown here is derived from an EMBL/GenBank/DDBJ whole genome shotgun (WGS) entry which is preliminary data.</text>
</comment>
<reference evidence="1 2" key="1">
    <citation type="submission" date="2023-08" db="EMBL/GenBank/DDBJ databases">
        <authorList>
            <person name="Palmer J.M."/>
        </authorList>
    </citation>
    <scope>NUCLEOTIDE SEQUENCE [LARGE SCALE GENOMIC DNA]</scope>
    <source>
        <strain evidence="1 2">TWF481</strain>
    </source>
</reference>
<dbReference type="Proteomes" id="UP001370758">
    <property type="component" value="Unassembled WGS sequence"/>
</dbReference>
<dbReference type="AlphaFoldDB" id="A0AAV9VSH0"/>
<protein>
    <recommendedName>
        <fullName evidence="3">BTB domain-containing protein</fullName>
    </recommendedName>
</protein>
<proteinExistence type="predicted"/>
<evidence type="ECO:0008006" key="3">
    <source>
        <dbReference type="Google" id="ProtNLM"/>
    </source>
</evidence>